<dbReference type="PANTHER" id="PTHR21596">
    <property type="entry name" value="RIBONUCLEASE P SUBUNIT P38"/>
    <property type="match status" value="1"/>
</dbReference>
<evidence type="ECO:0000259" key="3">
    <source>
        <dbReference type="Pfam" id="PF03468"/>
    </source>
</evidence>
<dbReference type="Pfam" id="PF03468">
    <property type="entry name" value="XS"/>
    <property type="match status" value="1"/>
</dbReference>
<dbReference type="Gramene" id="Pp3c1_15500V3.3">
    <property type="protein sequence ID" value="Pp3c1_15500V3.3"/>
    <property type="gene ID" value="Pp3c1_15500"/>
</dbReference>
<evidence type="ECO:0000313" key="5">
    <source>
        <dbReference type="EMBL" id="PNR62282.1"/>
    </source>
</evidence>
<dbReference type="InterPro" id="IPR045177">
    <property type="entry name" value="FDM1-5/IDN2"/>
</dbReference>
<dbReference type="RefSeq" id="XP_024377214.1">
    <property type="nucleotide sequence ID" value="XM_024521446.2"/>
</dbReference>
<dbReference type="OMA" id="THEENWS"/>
<dbReference type="EnsemblPlants" id="Pp3c1_15500V3.6">
    <property type="protein sequence ID" value="Pp3c1_15500V3.6"/>
    <property type="gene ID" value="Pp3c1_15500"/>
</dbReference>
<dbReference type="Proteomes" id="UP000006727">
    <property type="component" value="Chromosome 1"/>
</dbReference>
<dbReference type="eggNOG" id="ENOG502QRE8">
    <property type="taxonomic scope" value="Eukaryota"/>
</dbReference>
<evidence type="ECO:0000259" key="4">
    <source>
        <dbReference type="Pfam" id="PF03470"/>
    </source>
</evidence>
<dbReference type="Gene3D" id="3.30.70.2890">
    <property type="entry name" value="XS domain"/>
    <property type="match status" value="1"/>
</dbReference>
<dbReference type="RefSeq" id="XP_024377233.1">
    <property type="nucleotide sequence ID" value="XM_024521465.2"/>
</dbReference>
<keyword evidence="2" id="KW-0943">RNA-mediated gene silencing</keyword>
<reference evidence="5 7" key="1">
    <citation type="journal article" date="2008" name="Science">
        <title>The Physcomitrella genome reveals evolutionary insights into the conquest of land by plants.</title>
        <authorList>
            <person name="Rensing S."/>
            <person name="Lang D."/>
            <person name="Zimmer A."/>
            <person name="Terry A."/>
            <person name="Salamov A."/>
            <person name="Shapiro H."/>
            <person name="Nishiyama T."/>
            <person name="Perroud P.-F."/>
            <person name="Lindquist E."/>
            <person name="Kamisugi Y."/>
            <person name="Tanahashi T."/>
            <person name="Sakakibara K."/>
            <person name="Fujita T."/>
            <person name="Oishi K."/>
            <person name="Shin-I T."/>
            <person name="Kuroki Y."/>
            <person name="Toyoda A."/>
            <person name="Suzuki Y."/>
            <person name="Hashimoto A."/>
            <person name="Yamaguchi K."/>
            <person name="Sugano A."/>
            <person name="Kohara Y."/>
            <person name="Fujiyama A."/>
            <person name="Anterola A."/>
            <person name="Aoki S."/>
            <person name="Ashton N."/>
            <person name="Barbazuk W.B."/>
            <person name="Barker E."/>
            <person name="Bennetzen J."/>
            <person name="Bezanilla M."/>
            <person name="Blankenship R."/>
            <person name="Cho S.H."/>
            <person name="Dutcher S."/>
            <person name="Estelle M."/>
            <person name="Fawcett J.A."/>
            <person name="Gundlach H."/>
            <person name="Hanada K."/>
            <person name="Heyl A."/>
            <person name="Hicks K.A."/>
            <person name="Hugh J."/>
            <person name="Lohr M."/>
            <person name="Mayer K."/>
            <person name="Melkozernov A."/>
            <person name="Murata T."/>
            <person name="Nelson D."/>
            <person name="Pils B."/>
            <person name="Prigge M."/>
            <person name="Reiss B."/>
            <person name="Renner T."/>
            <person name="Rombauts S."/>
            <person name="Rushton P."/>
            <person name="Sanderfoot A."/>
            <person name="Schween G."/>
            <person name="Shiu S.-H."/>
            <person name="Stueber K."/>
            <person name="Theodoulou F.L."/>
            <person name="Tu H."/>
            <person name="Van de Peer Y."/>
            <person name="Verrier P.J."/>
            <person name="Waters E."/>
            <person name="Wood A."/>
            <person name="Yang L."/>
            <person name="Cove D."/>
            <person name="Cuming A."/>
            <person name="Hasebe M."/>
            <person name="Lucas S."/>
            <person name="Mishler D.B."/>
            <person name="Reski R."/>
            <person name="Grigoriev I."/>
            <person name="Quatrano R.S."/>
            <person name="Boore J.L."/>
        </authorList>
    </citation>
    <scope>NUCLEOTIDE SEQUENCE [LARGE SCALE GENOMIC DNA]</scope>
    <source>
        <strain evidence="6 7">cv. Gransden 2004</strain>
    </source>
</reference>
<dbReference type="InterPro" id="IPR005380">
    <property type="entry name" value="XS_domain"/>
</dbReference>
<proteinExistence type="predicted"/>
<name>A9SBT8_PHYPA</name>
<keyword evidence="7" id="KW-1185">Reference proteome</keyword>
<dbReference type="RefSeq" id="XP_024377205.1">
    <property type="nucleotide sequence ID" value="XM_024521437.2"/>
</dbReference>
<gene>
    <name evidence="6" type="primary">LOC112283096</name>
    <name evidence="5" type="ORF">PHYPA_000706</name>
</gene>
<dbReference type="RefSeq" id="XP_024377187.1">
    <property type="nucleotide sequence ID" value="XM_024521419.2"/>
</dbReference>
<keyword evidence="1" id="KW-0175">Coiled coil</keyword>
<dbReference type="EMBL" id="ABEU02000001">
    <property type="protein sequence ID" value="PNR62282.1"/>
    <property type="molecule type" value="Genomic_DNA"/>
</dbReference>
<evidence type="ECO:0008006" key="8">
    <source>
        <dbReference type="Google" id="ProtNLM"/>
    </source>
</evidence>
<dbReference type="RefSeq" id="XP_024377222.1">
    <property type="nucleotide sequence ID" value="XM_024521454.2"/>
</dbReference>
<dbReference type="EnsemblPlants" id="Pp3c1_15500V3.3">
    <property type="protein sequence ID" value="Pp3c1_15500V3.3"/>
    <property type="gene ID" value="Pp3c1_15500"/>
</dbReference>
<dbReference type="EnsemblPlants" id="Pp3c1_15500V3.2">
    <property type="protein sequence ID" value="Pp3c1_15500V3.2"/>
    <property type="gene ID" value="Pp3c1_15500"/>
</dbReference>
<dbReference type="Gramene" id="Pp3c1_15500V3.6">
    <property type="protein sequence ID" value="Pp3c1_15500V3.6"/>
    <property type="gene ID" value="Pp3c1_15500"/>
</dbReference>
<dbReference type="HOGENOM" id="CLU_848347_0_0_1"/>
<dbReference type="PaxDb" id="3218-PP1S63_205V6.1"/>
<dbReference type="KEGG" id="ppp:112283096"/>
<evidence type="ECO:0000256" key="1">
    <source>
        <dbReference type="ARBA" id="ARBA00023054"/>
    </source>
</evidence>
<dbReference type="STRING" id="3218.A9SBT8"/>
<dbReference type="EnsemblPlants" id="Pp3c1_15500V3.4">
    <property type="protein sequence ID" value="Pp3c1_15500V3.4"/>
    <property type="gene ID" value="Pp3c1_15500"/>
</dbReference>
<dbReference type="InterPro" id="IPR038588">
    <property type="entry name" value="XS_domain_sf"/>
</dbReference>
<feature type="domain" description="Zinc finger-XS" evidence="4">
    <location>
        <begin position="46"/>
        <end position="85"/>
    </location>
</feature>
<dbReference type="GeneID" id="112283096"/>
<reference evidence="6" key="3">
    <citation type="submission" date="2020-12" db="UniProtKB">
        <authorList>
            <consortium name="EnsemblPlants"/>
        </authorList>
    </citation>
    <scope>IDENTIFICATION</scope>
</reference>
<dbReference type="Gramene" id="Pp3c1_15500V3.2">
    <property type="protein sequence ID" value="Pp3c1_15500V3.2"/>
    <property type="gene ID" value="Pp3c1_15500"/>
</dbReference>
<dbReference type="GO" id="GO:0080188">
    <property type="term" value="P:gene silencing by siRNA-directed DNA methylation"/>
    <property type="evidence" value="ECO:0007669"/>
    <property type="project" value="InterPro"/>
</dbReference>
<dbReference type="RefSeq" id="XP_024377178.1">
    <property type="nucleotide sequence ID" value="XM_024521410.2"/>
</dbReference>
<dbReference type="InterPro" id="IPR005381">
    <property type="entry name" value="Znf-XS_domain"/>
</dbReference>
<dbReference type="Gramene" id="Pp3c1_15500V3.1">
    <property type="protein sequence ID" value="Pp3c1_15500V3.1"/>
    <property type="gene ID" value="Pp3c1_15500"/>
</dbReference>
<protein>
    <recommendedName>
        <fullName evidence="8">XS domain-containing protein</fullName>
    </recommendedName>
</protein>
<dbReference type="RefSeq" id="XP_073389989.1">
    <property type="nucleotide sequence ID" value="XM_073533888.1"/>
</dbReference>
<dbReference type="OrthoDB" id="1892195at2759"/>
<dbReference type="Gramene" id="Pp3c1_15500V3.5">
    <property type="protein sequence ID" value="Pp3c1_15500V3.5"/>
    <property type="gene ID" value="Pp3c1_15500"/>
</dbReference>
<dbReference type="PANTHER" id="PTHR21596:SF3">
    <property type="entry name" value="FACTOR OF DNA METHYLATION 1-RELATED"/>
    <property type="match status" value="1"/>
</dbReference>
<feature type="domain" description="XS" evidence="3">
    <location>
        <begin position="122"/>
        <end position="235"/>
    </location>
</feature>
<organism evidence="5">
    <name type="scientific">Physcomitrium patens</name>
    <name type="common">Spreading-leaved earth moss</name>
    <name type="synonym">Physcomitrella patens</name>
    <dbReference type="NCBI Taxonomy" id="3218"/>
    <lineage>
        <taxon>Eukaryota</taxon>
        <taxon>Viridiplantae</taxon>
        <taxon>Streptophyta</taxon>
        <taxon>Embryophyta</taxon>
        <taxon>Bryophyta</taxon>
        <taxon>Bryophytina</taxon>
        <taxon>Bryopsida</taxon>
        <taxon>Funariidae</taxon>
        <taxon>Funariales</taxon>
        <taxon>Funariaceae</taxon>
        <taxon>Physcomitrium</taxon>
    </lineage>
</organism>
<dbReference type="RefSeq" id="XP_073389996.1">
    <property type="nucleotide sequence ID" value="XM_073533895.1"/>
</dbReference>
<dbReference type="Pfam" id="PF03470">
    <property type="entry name" value="zf-XS"/>
    <property type="match status" value="1"/>
</dbReference>
<evidence type="ECO:0000256" key="2">
    <source>
        <dbReference type="ARBA" id="ARBA00023158"/>
    </source>
</evidence>
<accession>A9SBT8</accession>
<dbReference type="AlphaFoldDB" id="A9SBT8"/>
<evidence type="ECO:0000313" key="6">
    <source>
        <dbReference type="EnsemblPlants" id="Pp3c1_15500V3.1"/>
    </source>
</evidence>
<dbReference type="EnsemblPlants" id="Pp3c1_15500V3.5">
    <property type="protein sequence ID" value="Pp3c1_15500V3.5"/>
    <property type="gene ID" value="Pp3c1_15500"/>
</dbReference>
<dbReference type="EnsemblPlants" id="Pp3c1_15500V3.1">
    <property type="protein sequence ID" value="Pp3c1_15500V3.1"/>
    <property type="gene ID" value="Pp3c1_15500"/>
</dbReference>
<reference evidence="5 7" key="2">
    <citation type="journal article" date="2018" name="Plant J.">
        <title>The Physcomitrella patens chromosome-scale assembly reveals moss genome structure and evolution.</title>
        <authorList>
            <person name="Lang D."/>
            <person name="Ullrich K.K."/>
            <person name="Murat F."/>
            <person name="Fuchs J."/>
            <person name="Jenkins J."/>
            <person name="Haas F.B."/>
            <person name="Piednoel M."/>
            <person name="Gundlach H."/>
            <person name="Van Bel M."/>
            <person name="Meyberg R."/>
            <person name="Vives C."/>
            <person name="Morata J."/>
            <person name="Symeonidi A."/>
            <person name="Hiss M."/>
            <person name="Muchero W."/>
            <person name="Kamisugi Y."/>
            <person name="Saleh O."/>
            <person name="Blanc G."/>
            <person name="Decker E.L."/>
            <person name="van Gessel N."/>
            <person name="Grimwood J."/>
            <person name="Hayes R.D."/>
            <person name="Graham S.W."/>
            <person name="Gunter L.E."/>
            <person name="McDaniel S.F."/>
            <person name="Hoernstein S.N.W."/>
            <person name="Larsson A."/>
            <person name="Li F.W."/>
            <person name="Perroud P.F."/>
            <person name="Phillips J."/>
            <person name="Ranjan P."/>
            <person name="Rokshar D.S."/>
            <person name="Rothfels C.J."/>
            <person name="Schneider L."/>
            <person name="Shu S."/>
            <person name="Stevenson D.W."/>
            <person name="Thummler F."/>
            <person name="Tillich M."/>
            <person name="Villarreal Aguilar J.C."/>
            <person name="Widiez T."/>
            <person name="Wong G.K."/>
            <person name="Wymore A."/>
            <person name="Zhang Y."/>
            <person name="Zimmer A.D."/>
            <person name="Quatrano R.S."/>
            <person name="Mayer K.F.X."/>
            <person name="Goodstein D."/>
            <person name="Casacuberta J.M."/>
            <person name="Vandepoele K."/>
            <person name="Reski R."/>
            <person name="Cuming A.C."/>
            <person name="Tuskan G.A."/>
            <person name="Maumus F."/>
            <person name="Salse J."/>
            <person name="Schmutz J."/>
            <person name="Rensing S.A."/>
        </authorList>
    </citation>
    <scope>NUCLEOTIDE SEQUENCE [LARGE SCALE GENOMIC DNA]</scope>
    <source>
        <strain evidence="6 7">cv. Gransden 2004</strain>
    </source>
</reference>
<sequence>MGGSDSEGYDSEELDFDELTEAHGEASAGLKDGTLKFANVDGTFRCPYSPARKKQDYKYREILQHAVGVGAGHRGPVAAGQHRALREYLEKDVAARAQPQAERPLHLQLQQNVPCRVDSEEKRMFYPWMGILQNIDNRTISPTDGSRIGPCAADIKEKLKAFNPRSIKVMHDDGGHLGVVIIGFRSSMDGFKDAVEFENSFNNVRQGRWDFERDSPNGYTGTQLYGWMATEKDVDSKEVLSEHLKLNGDLKTLPEIVWELEHRTQQRTQILKEALTKKDDDLQVTHEENWSLTNRVHNVTALLEQAQLENQKLLEGCTKVKMAVLCSD</sequence>
<evidence type="ECO:0000313" key="7">
    <source>
        <dbReference type="Proteomes" id="UP000006727"/>
    </source>
</evidence>
<dbReference type="RefSeq" id="XP_024377197.1">
    <property type="nucleotide sequence ID" value="XM_024521429.2"/>
</dbReference>
<dbReference type="Gramene" id="Pp3c1_15500V3.4">
    <property type="protein sequence ID" value="Pp3c1_15500V3.4"/>
    <property type="gene ID" value="Pp3c1_15500"/>
</dbReference>